<evidence type="ECO:0000313" key="4">
    <source>
        <dbReference type="EMBL" id="CCV07385.1"/>
    </source>
</evidence>
<dbReference type="Pfam" id="PF02746">
    <property type="entry name" value="MR_MLE_N"/>
    <property type="match status" value="1"/>
</dbReference>
<dbReference type="PANTHER" id="PTHR48080:SF2">
    <property type="entry name" value="D-GALACTONATE DEHYDRATASE"/>
    <property type="match status" value="1"/>
</dbReference>
<feature type="transmembrane region" description="Helical" evidence="2">
    <location>
        <begin position="76"/>
        <end position="95"/>
    </location>
</feature>
<dbReference type="STRING" id="1297569.MESS2_540032"/>
<dbReference type="SUPFAM" id="SSF54826">
    <property type="entry name" value="Enolase N-terminal domain-like"/>
    <property type="match status" value="1"/>
</dbReference>
<keyword evidence="2" id="KW-0472">Membrane</keyword>
<dbReference type="Proteomes" id="UP000012062">
    <property type="component" value="Unassembled WGS sequence"/>
</dbReference>
<dbReference type="eggNOG" id="COG4948">
    <property type="taxonomic scope" value="Bacteria"/>
</dbReference>
<comment type="caution">
    <text evidence="4">The sequence shown here is derived from an EMBL/GenBank/DDBJ whole genome shotgun (WGS) entry which is preliminary data.</text>
</comment>
<dbReference type="AlphaFoldDB" id="M5ETQ3"/>
<dbReference type="InterPro" id="IPR013341">
    <property type="entry name" value="Mandelate_racemase_N_dom"/>
</dbReference>
<evidence type="ECO:0000256" key="1">
    <source>
        <dbReference type="ARBA" id="ARBA00023239"/>
    </source>
</evidence>
<dbReference type="Pfam" id="PF13378">
    <property type="entry name" value="MR_MLE_C"/>
    <property type="match status" value="1"/>
</dbReference>
<dbReference type="GO" id="GO:0009063">
    <property type="term" value="P:amino acid catabolic process"/>
    <property type="evidence" value="ECO:0007669"/>
    <property type="project" value="InterPro"/>
</dbReference>
<dbReference type="InterPro" id="IPR029065">
    <property type="entry name" value="Enolase_C-like"/>
</dbReference>
<proteinExistence type="predicted"/>
<sequence>MKITGIETRVVNAEMRNWVFVKVLTDEPGLHGWGEATLEWKTRAVVGAVEDLAPLIVGRDPRDIEQAVRVMRKQSFWRLGAIGMSAISGIEMALWDIMGKHFGVPVWRLLGGKVRDKVGVYTHLGLGDMRAVYETMETDPLVERAHAVVEKGYRAFKAVFIPYTHYHAPLPDVDKVARLMEALRKAVGPGIEIMVDFHGRPASVAAALAYIDALAPSRPMFVEEPLPPGDTAGLKALSARTSVPLATGERLVERAEFVELLSASAVSIIQPDICHCGGLSEAKKIAAHAESVGVGVAPHNPLGPIAGVAALHFAVSTPNHVIQEEMVGAVPWYFDVVKGPIRMVDGFWQVPDAPGLGVEVDEAVCARHPFAPEVLHTQNAVMPDGTIVDW</sequence>
<dbReference type="SFLD" id="SFLDG00179">
    <property type="entry name" value="mandelate_racemase"/>
    <property type="match status" value="1"/>
</dbReference>
<dbReference type="OrthoDB" id="9802699at2"/>
<dbReference type="EMBL" id="CAUM01000122">
    <property type="protein sequence ID" value="CCV07385.1"/>
    <property type="molecule type" value="Genomic_DNA"/>
</dbReference>
<keyword evidence="2" id="KW-1133">Transmembrane helix</keyword>
<keyword evidence="5" id="KW-1185">Reference proteome</keyword>
<evidence type="ECO:0000259" key="3">
    <source>
        <dbReference type="SMART" id="SM00922"/>
    </source>
</evidence>
<keyword evidence="1 4" id="KW-0456">Lyase</keyword>
<dbReference type="RefSeq" id="WP_008876273.1">
    <property type="nucleotide sequence ID" value="NZ_CAUM01000122.1"/>
</dbReference>
<organism evidence="4 5">
    <name type="scientific">Mesorhizobium metallidurans STM 2683</name>
    <dbReference type="NCBI Taxonomy" id="1297569"/>
    <lineage>
        <taxon>Bacteria</taxon>
        <taxon>Pseudomonadati</taxon>
        <taxon>Pseudomonadota</taxon>
        <taxon>Alphaproteobacteria</taxon>
        <taxon>Hyphomicrobiales</taxon>
        <taxon>Phyllobacteriaceae</taxon>
        <taxon>Mesorhizobium</taxon>
    </lineage>
</organism>
<dbReference type="InterPro" id="IPR034593">
    <property type="entry name" value="DgoD-like"/>
</dbReference>
<feature type="domain" description="Mandelate racemase/muconate lactonizing enzyme C-terminal" evidence="3">
    <location>
        <begin position="138"/>
        <end position="244"/>
    </location>
</feature>
<name>M5ETQ3_9HYPH</name>
<dbReference type="SMART" id="SM00922">
    <property type="entry name" value="MR_MLE"/>
    <property type="match status" value="1"/>
</dbReference>
<dbReference type="PROSITE" id="PS00908">
    <property type="entry name" value="MR_MLE_1"/>
    <property type="match status" value="1"/>
</dbReference>
<dbReference type="SUPFAM" id="SSF51604">
    <property type="entry name" value="Enolase C-terminal domain-like"/>
    <property type="match status" value="1"/>
</dbReference>
<dbReference type="NCBIfam" id="NF010624">
    <property type="entry name" value="PRK14017.1"/>
    <property type="match status" value="1"/>
</dbReference>
<dbReference type="InterPro" id="IPR018110">
    <property type="entry name" value="Mandel_Rmase/mucon_lact_enz_CS"/>
</dbReference>
<evidence type="ECO:0000313" key="5">
    <source>
        <dbReference type="Proteomes" id="UP000012062"/>
    </source>
</evidence>
<dbReference type="InterPro" id="IPR036849">
    <property type="entry name" value="Enolase-like_C_sf"/>
</dbReference>
<dbReference type="EC" id="4.2.1.6" evidence="4"/>
<dbReference type="InterPro" id="IPR029017">
    <property type="entry name" value="Enolase-like_N"/>
</dbReference>
<evidence type="ECO:0000256" key="2">
    <source>
        <dbReference type="SAM" id="Phobius"/>
    </source>
</evidence>
<reference evidence="4 5" key="1">
    <citation type="submission" date="2013-02" db="EMBL/GenBank/DDBJ databases">
        <authorList>
            <person name="Genoscope - CEA"/>
        </authorList>
    </citation>
    <scope>NUCLEOTIDE SEQUENCE [LARGE SCALE GENOMIC DNA]</scope>
    <source>
        <strain evidence="4 5">STM 2683</strain>
    </source>
</reference>
<dbReference type="Gene3D" id="3.30.390.10">
    <property type="entry name" value="Enolase-like, N-terminal domain"/>
    <property type="match status" value="1"/>
</dbReference>
<dbReference type="SFLD" id="SFLDS00001">
    <property type="entry name" value="Enolase"/>
    <property type="match status" value="1"/>
</dbReference>
<dbReference type="GO" id="GO:0000287">
    <property type="term" value="F:magnesium ion binding"/>
    <property type="evidence" value="ECO:0007669"/>
    <property type="project" value="UniProtKB-ARBA"/>
</dbReference>
<gene>
    <name evidence="4" type="primary">dgoD</name>
    <name evidence="4" type="ORF">MESS2_540032</name>
</gene>
<dbReference type="GO" id="GO:0008869">
    <property type="term" value="F:galactonate dehydratase activity"/>
    <property type="evidence" value="ECO:0007669"/>
    <property type="project" value="UniProtKB-EC"/>
</dbReference>
<dbReference type="PANTHER" id="PTHR48080">
    <property type="entry name" value="D-GALACTONATE DEHYDRATASE-RELATED"/>
    <property type="match status" value="1"/>
</dbReference>
<dbReference type="InterPro" id="IPR013342">
    <property type="entry name" value="Mandelate_racemase_C"/>
</dbReference>
<protein>
    <submittedName>
        <fullName evidence="4">Galactonate dehydratase</fullName>
        <ecNumber evidence="4">4.2.1.6</ecNumber>
    </submittedName>
</protein>
<accession>M5ETQ3</accession>
<keyword evidence="2" id="KW-0812">Transmembrane</keyword>
<dbReference type="Gene3D" id="3.20.20.120">
    <property type="entry name" value="Enolase-like C-terminal domain"/>
    <property type="match status" value="1"/>
</dbReference>